<keyword evidence="2" id="KW-0472">Membrane</keyword>
<feature type="transmembrane region" description="Helical" evidence="2">
    <location>
        <begin position="51"/>
        <end position="74"/>
    </location>
</feature>
<keyword evidence="2" id="KW-1133">Transmembrane helix</keyword>
<evidence type="ECO:0000313" key="4">
    <source>
        <dbReference type="Proteomes" id="UP001159427"/>
    </source>
</evidence>
<protein>
    <recommendedName>
        <fullName evidence="5">Defect at low temperature protein 1</fullName>
    </recommendedName>
</protein>
<keyword evidence="2" id="KW-0812">Transmembrane</keyword>
<accession>A0ABN8MG73</accession>
<dbReference type="EMBL" id="CALNXI010000468">
    <property type="protein sequence ID" value="CAH3027718.1"/>
    <property type="molecule type" value="Genomic_DNA"/>
</dbReference>
<evidence type="ECO:0008006" key="5">
    <source>
        <dbReference type="Google" id="ProtNLM"/>
    </source>
</evidence>
<keyword evidence="4" id="KW-1185">Reference proteome</keyword>
<sequence>MTNKKKNTETHKHALTVLRQVLFIIGAASSVISSATTVAASTATKSSINQYWTVIVVFGTFGFMLFAGILIWLVGKIYATFYGYPRPEPVIIATRTEPAEHESSCDCRKCTEQREREEDRRLIRSYEARCEELCRLYREIGDEEGYRRTRQSFLQHRVSFNLPEIPTNRPSCAHAFDDVRIDVTEAESNIQQSKFGFRRSFCSWLPSREERMGRDEQLFRKAGKKGACEPLYEDQTDSQNISLPRKESPPVSTKMISSSFWMNIYYLIQLPFFGVTNLVNELWSEPDVVRRYYMNLLPFSGDIGWQETQMASWEISLQLFSALPFCDVSDEVLRECAGSSAPKMSSEERRRRRNAARSVDDVEANASSPEEQFSALEQATDFVQYADETENRITAPDEITRLD</sequence>
<gene>
    <name evidence="3" type="ORF">PEVE_00032230</name>
</gene>
<organism evidence="3 4">
    <name type="scientific">Porites evermanni</name>
    <dbReference type="NCBI Taxonomy" id="104178"/>
    <lineage>
        <taxon>Eukaryota</taxon>
        <taxon>Metazoa</taxon>
        <taxon>Cnidaria</taxon>
        <taxon>Anthozoa</taxon>
        <taxon>Hexacorallia</taxon>
        <taxon>Scleractinia</taxon>
        <taxon>Fungiina</taxon>
        <taxon>Poritidae</taxon>
        <taxon>Porites</taxon>
    </lineage>
</organism>
<proteinExistence type="predicted"/>
<feature type="region of interest" description="Disordered" evidence="1">
    <location>
        <begin position="337"/>
        <end position="374"/>
    </location>
</feature>
<evidence type="ECO:0000256" key="1">
    <source>
        <dbReference type="SAM" id="MobiDB-lite"/>
    </source>
</evidence>
<comment type="caution">
    <text evidence="3">The sequence shown here is derived from an EMBL/GenBank/DDBJ whole genome shotgun (WGS) entry which is preliminary data.</text>
</comment>
<evidence type="ECO:0000313" key="3">
    <source>
        <dbReference type="EMBL" id="CAH3027718.1"/>
    </source>
</evidence>
<reference evidence="3 4" key="1">
    <citation type="submission" date="2022-05" db="EMBL/GenBank/DDBJ databases">
        <authorList>
            <consortium name="Genoscope - CEA"/>
            <person name="William W."/>
        </authorList>
    </citation>
    <scope>NUCLEOTIDE SEQUENCE [LARGE SCALE GENOMIC DNA]</scope>
</reference>
<feature type="compositionally biased region" description="Polar residues" evidence="1">
    <location>
        <begin position="365"/>
        <end position="374"/>
    </location>
</feature>
<feature type="transmembrane region" description="Helical" evidence="2">
    <location>
        <begin position="21"/>
        <end position="39"/>
    </location>
</feature>
<evidence type="ECO:0000256" key="2">
    <source>
        <dbReference type="SAM" id="Phobius"/>
    </source>
</evidence>
<dbReference type="Proteomes" id="UP001159427">
    <property type="component" value="Unassembled WGS sequence"/>
</dbReference>
<name>A0ABN8MG73_9CNID</name>